<protein>
    <submittedName>
        <fullName evidence="1">Uncharacterized protein</fullName>
    </submittedName>
</protein>
<dbReference type="EMBL" id="CM023483">
    <property type="protein sequence ID" value="KAH6935985.1"/>
    <property type="molecule type" value="Genomic_DNA"/>
</dbReference>
<evidence type="ECO:0000313" key="2">
    <source>
        <dbReference type="Proteomes" id="UP000821845"/>
    </source>
</evidence>
<gene>
    <name evidence="1" type="ORF">HPB50_012074</name>
</gene>
<name>A0ACB7SMY1_HYAAI</name>
<evidence type="ECO:0000313" key="1">
    <source>
        <dbReference type="EMBL" id="KAH6935985.1"/>
    </source>
</evidence>
<organism evidence="1 2">
    <name type="scientific">Hyalomma asiaticum</name>
    <name type="common">Tick</name>
    <dbReference type="NCBI Taxonomy" id="266040"/>
    <lineage>
        <taxon>Eukaryota</taxon>
        <taxon>Metazoa</taxon>
        <taxon>Ecdysozoa</taxon>
        <taxon>Arthropoda</taxon>
        <taxon>Chelicerata</taxon>
        <taxon>Arachnida</taxon>
        <taxon>Acari</taxon>
        <taxon>Parasitiformes</taxon>
        <taxon>Ixodida</taxon>
        <taxon>Ixodoidea</taxon>
        <taxon>Ixodidae</taxon>
        <taxon>Hyalomminae</taxon>
        <taxon>Hyalomma</taxon>
    </lineage>
</organism>
<keyword evidence="2" id="KW-1185">Reference proteome</keyword>
<dbReference type="Proteomes" id="UP000821845">
    <property type="component" value="Chromosome 3"/>
</dbReference>
<accession>A0ACB7SMY1</accession>
<proteinExistence type="predicted"/>
<sequence length="196" mass="22816">MVRAWYMDDDLSTDQREEHQQDPPLPVSLDEVRDKSGVLYWKLNADTYEEDGQLDKIRKERGYSYTDIIEISKDKLPNYEEKVSCQMMIASEQITSWVHSCGSFERVLLTASAMVGYFDVRDCFDKWIRIEVIKGDLLVLPAGIYHRFTLDKQNYIKAMRLFVGEPVWTPINRPADDHPARHQYLENLSQACDCAA</sequence>
<reference evidence="1" key="1">
    <citation type="submission" date="2020-05" db="EMBL/GenBank/DDBJ databases">
        <title>Large-scale comparative analyses of tick genomes elucidate their genetic diversity and vector capacities.</title>
        <authorList>
            <person name="Jia N."/>
            <person name="Wang J."/>
            <person name="Shi W."/>
            <person name="Du L."/>
            <person name="Sun Y."/>
            <person name="Zhan W."/>
            <person name="Jiang J."/>
            <person name="Wang Q."/>
            <person name="Zhang B."/>
            <person name="Ji P."/>
            <person name="Sakyi L.B."/>
            <person name="Cui X."/>
            <person name="Yuan T."/>
            <person name="Jiang B."/>
            <person name="Yang W."/>
            <person name="Lam T.T.-Y."/>
            <person name="Chang Q."/>
            <person name="Ding S."/>
            <person name="Wang X."/>
            <person name="Zhu J."/>
            <person name="Ruan X."/>
            <person name="Zhao L."/>
            <person name="Wei J."/>
            <person name="Que T."/>
            <person name="Du C."/>
            <person name="Cheng J."/>
            <person name="Dai P."/>
            <person name="Han X."/>
            <person name="Huang E."/>
            <person name="Gao Y."/>
            <person name="Liu J."/>
            <person name="Shao H."/>
            <person name="Ye R."/>
            <person name="Li L."/>
            <person name="Wei W."/>
            <person name="Wang X."/>
            <person name="Wang C."/>
            <person name="Yang T."/>
            <person name="Huo Q."/>
            <person name="Li W."/>
            <person name="Guo W."/>
            <person name="Chen H."/>
            <person name="Zhou L."/>
            <person name="Ni X."/>
            <person name="Tian J."/>
            <person name="Zhou Y."/>
            <person name="Sheng Y."/>
            <person name="Liu T."/>
            <person name="Pan Y."/>
            <person name="Xia L."/>
            <person name="Li J."/>
            <person name="Zhao F."/>
            <person name="Cao W."/>
        </authorList>
    </citation>
    <scope>NUCLEOTIDE SEQUENCE</scope>
    <source>
        <strain evidence="1">Hyas-2018</strain>
    </source>
</reference>
<comment type="caution">
    <text evidence="1">The sequence shown here is derived from an EMBL/GenBank/DDBJ whole genome shotgun (WGS) entry which is preliminary data.</text>
</comment>